<evidence type="ECO:0000313" key="10">
    <source>
        <dbReference type="Proteomes" id="UP000823749"/>
    </source>
</evidence>
<dbReference type="InterPro" id="IPR015943">
    <property type="entry name" value="WD40/YVTN_repeat-like_dom_sf"/>
</dbReference>
<evidence type="ECO:0000259" key="8">
    <source>
        <dbReference type="Pfam" id="PF23769"/>
    </source>
</evidence>
<feature type="domain" description="WD repeat-containing protein 75 second beta-propeller" evidence="8">
    <location>
        <begin position="454"/>
        <end position="681"/>
    </location>
</feature>
<dbReference type="SUPFAM" id="SSF50978">
    <property type="entry name" value="WD40 repeat-like"/>
    <property type="match status" value="1"/>
</dbReference>
<comment type="subcellular location">
    <subcellularLocation>
        <location evidence="1">Nucleus</location>
        <location evidence="1">Nucleolus</location>
    </subcellularLocation>
</comment>
<dbReference type="PANTHER" id="PTHR45176">
    <property type="entry name" value="TRANSDUCIN FAMILY PROTEIN / WD-40 REPEAT FAMILY PROTEIN-RELATED"/>
    <property type="match status" value="1"/>
</dbReference>
<dbReference type="AlphaFoldDB" id="A0AAV6HVA1"/>
<dbReference type="PROSITE" id="PS50294">
    <property type="entry name" value="WD_REPEATS_REGION"/>
    <property type="match status" value="1"/>
</dbReference>
<evidence type="ECO:0000256" key="2">
    <source>
        <dbReference type="ARBA" id="ARBA00022517"/>
    </source>
</evidence>
<dbReference type="Proteomes" id="UP000823749">
    <property type="component" value="Chromosome 13"/>
</dbReference>
<gene>
    <name evidence="9" type="ORF">RHGRI_036849</name>
</gene>
<comment type="caution">
    <text evidence="9">The sequence shown here is derived from an EMBL/GenBank/DDBJ whole genome shotgun (WGS) entry which is preliminary data.</text>
</comment>
<dbReference type="Gene3D" id="2.130.10.10">
    <property type="entry name" value="YVTN repeat-like/Quinoprotein amine dehydrogenase"/>
    <property type="match status" value="3"/>
</dbReference>
<dbReference type="SUPFAM" id="SSF82171">
    <property type="entry name" value="DPP6 N-terminal domain-like"/>
    <property type="match status" value="1"/>
</dbReference>
<reference evidence="9 10" key="1">
    <citation type="submission" date="2020-08" db="EMBL/GenBank/DDBJ databases">
        <title>Plant Genome Project.</title>
        <authorList>
            <person name="Zhang R.-G."/>
        </authorList>
    </citation>
    <scope>NUCLEOTIDE SEQUENCE [LARGE SCALE GENOMIC DNA]</scope>
    <source>
        <strain evidence="9">WSP0</strain>
        <tissue evidence="9">Leaf</tissue>
    </source>
</reference>
<organism evidence="9 10">
    <name type="scientific">Rhododendron griersonianum</name>
    <dbReference type="NCBI Taxonomy" id="479676"/>
    <lineage>
        <taxon>Eukaryota</taxon>
        <taxon>Viridiplantae</taxon>
        <taxon>Streptophyta</taxon>
        <taxon>Embryophyta</taxon>
        <taxon>Tracheophyta</taxon>
        <taxon>Spermatophyta</taxon>
        <taxon>Magnoliopsida</taxon>
        <taxon>eudicotyledons</taxon>
        <taxon>Gunneridae</taxon>
        <taxon>Pentapetalae</taxon>
        <taxon>asterids</taxon>
        <taxon>Ericales</taxon>
        <taxon>Ericaceae</taxon>
        <taxon>Ericoideae</taxon>
        <taxon>Rhodoreae</taxon>
        <taxon>Rhododendron</taxon>
    </lineage>
</organism>
<name>A0AAV6HVA1_9ERIC</name>
<keyword evidence="3" id="KW-0698">rRNA processing</keyword>
<proteinExistence type="predicted"/>
<dbReference type="SMART" id="SM00320">
    <property type="entry name" value="WD40"/>
    <property type="match status" value="7"/>
</dbReference>
<feature type="repeat" description="WD" evidence="7">
    <location>
        <begin position="263"/>
        <end position="294"/>
    </location>
</feature>
<evidence type="ECO:0000313" key="9">
    <source>
        <dbReference type="EMBL" id="KAG5515947.1"/>
    </source>
</evidence>
<evidence type="ECO:0000256" key="1">
    <source>
        <dbReference type="ARBA" id="ARBA00004604"/>
    </source>
</evidence>
<keyword evidence="10" id="KW-1185">Reference proteome</keyword>
<dbReference type="InterPro" id="IPR001680">
    <property type="entry name" value="WD40_rpt"/>
</dbReference>
<dbReference type="Pfam" id="PF23869">
    <property type="entry name" value="Beta-prop_WDR75_1st"/>
    <property type="match status" value="2"/>
</dbReference>
<dbReference type="EMBL" id="JACTNZ010000013">
    <property type="protein sequence ID" value="KAG5515947.1"/>
    <property type="molecule type" value="Genomic_DNA"/>
</dbReference>
<dbReference type="PROSITE" id="PS50082">
    <property type="entry name" value="WD_REPEATS_2"/>
    <property type="match status" value="2"/>
</dbReference>
<dbReference type="InterPro" id="IPR036322">
    <property type="entry name" value="WD40_repeat_dom_sf"/>
</dbReference>
<sequence>MGMYNFVENIFGVGTERILEKRQRTARDGLPEKRFDASEMKSRLRPSCPGPALEEERLMLKGGRSFISSPPAFSNDAKKLLICTGNTVSVFSTSTGLQITELEGHTALVSSIVIAPASTPASKILCYCWTASLDGTIRHWDFSVPELMKKIDIRFPIYSMVIPSLFIQSMETQEKTHDLFAYVSTAEANQQDKQPNALHGKIRKCNLTKSRLAGGVTLAETPKPEFISICSSGNYFGIQDKRKIRIWKVPAKDSERHDLKKIRLHHTKKLTTLAFHPTKRIVAAGDVTGRILIWRGFGNKAFSLSDKLIKEALTSNDDERPGVRGDDDADSCTTWHWHSAEVKLLLFSSDGAYLYSGGKEGVLVVWQLDTGKKKFLPRIGSPLQFFTTSLDPSLSSVSCADNQIHLLKMPSMKILKSIAGIKLPCSVPEIKGSCSGFAFDYTSGLVAVCAENYCIQLYSLFDDREISQVQICERNHQPGDELTVMVTLVALSLDGCVMGTVETRLPEEGIGGLVSLKFWTRGQQNKDFSLSTIVYEPLRESDISAIAFHPTSRMAVSTSYGGDFKVWIHNHEIRRKDQMLQKTGWTCHAVGSYKKKPLTAAAFSADGSVLAVAAETVITLWDPEKNVLVAVIGNSLEPIESLSFLGKSEHLVSTSRGSNPQVSVWSMSKLSVSWSYKLHAEGLDLWINSALSFLSQFPCAILSTLAFFDFDTLSNNIRLHAALTCSLDDSSFAVLARLPESSKLTESNETTLQSKDGAILLFNVGDPVPVATWFVEKSRGGGLSFLHTNRASSDDKISDENSASVLLAYLNGDHEYVVFNPYGKQEGGVAHRRSIVGLEETGQIGYSSIYGELSEFELKRNQTQPGPLVPSERPWETIFSGPSHSLPPLTKLCSSFLESLLEKRTVVVE</sequence>
<evidence type="ECO:0000256" key="4">
    <source>
        <dbReference type="ARBA" id="ARBA00022574"/>
    </source>
</evidence>
<keyword evidence="6" id="KW-0539">Nucleus</keyword>
<keyword evidence="5" id="KW-0677">Repeat</keyword>
<dbReference type="PANTHER" id="PTHR45176:SF1">
    <property type="entry name" value="TRANSDUCIN FAMILY PROTEIN _ WD-40 REPEAT FAMILY PROTEIN-RELATED"/>
    <property type="match status" value="1"/>
</dbReference>
<evidence type="ECO:0000256" key="7">
    <source>
        <dbReference type="PROSITE-ProRule" id="PRU00221"/>
    </source>
</evidence>
<keyword evidence="2" id="KW-0690">Ribosome biogenesis</keyword>
<dbReference type="Pfam" id="PF23769">
    <property type="entry name" value="Beta-prop_WDR75_2nd"/>
    <property type="match status" value="1"/>
</dbReference>
<keyword evidence="4 7" id="KW-0853">WD repeat</keyword>
<accession>A0AAV6HVA1</accession>
<feature type="repeat" description="WD" evidence="7">
    <location>
        <begin position="335"/>
        <end position="376"/>
    </location>
</feature>
<evidence type="ECO:0000256" key="6">
    <source>
        <dbReference type="ARBA" id="ARBA00023242"/>
    </source>
</evidence>
<protein>
    <recommendedName>
        <fullName evidence="8">WD repeat-containing protein 75 second beta-propeller domain-containing protein</fullName>
    </recommendedName>
</protein>
<evidence type="ECO:0000256" key="5">
    <source>
        <dbReference type="ARBA" id="ARBA00022737"/>
    </source>
</evidence>
<evidence type="ECO:0000256" key="3">
    <source>
        <dbReference type="ARBA" id="ARBA00022552"/>
    </source>
</evidence>
<dbReference type="InterPro" id="IPR057644">
    <property type="entry name" value="Beta-prop_WDR75_2nd"/>
</dbReference>